<dbReference type="InterPro" id="IPR001451">
    <property type="entry name" value="Hexapep"/>
</dbReference>
<sequence>MKKVNLASFTTGNFDKGAGGMKQALWFFVSAMFVRASWNPFMGIKIFLLRAFGARIGKGLVIKNNVTVKFPWKLTLGDNCWLGEHCWIDNLDYVVIGNNVCISQGAMLLTGNHDYTVTSMPYRNAPISVEDGAWIGAQATVCPGVTVHTQAILTVGSVATKDLSENGIYQGNPAVCIRKRIIKE</sequence>
<dbReference type="CDD" id="cd05825">
    <property type="entry name" value="LbH_wcaF_like"/>
    <property type="match status" value="1"/>
</dbReference>
<comment type="caution">
    <text evidence="4">The sequence shown here is derived from an EMBL/GenBank/DDBJ whole genome shotgun (WGS) entry which is preliminary data.</text>
</comment>
<dbReference type="Proteomes" id="UP001167831">
    <property type="component" value="Unassembled WGS sequence"/>
</dbReference>
<evidence type="ECO:0000313" key="3">
    <source>
        <dbReference type="EMBL" id="MDN0023321.1"/>
    </source>
</evidence>
<evidence type="ECO:0000313" key="5">
    <source>
        <dbReference type="Proteomes" id="UP001167831"/>
    </source>
</evidence>
<protein>
    <submittedName>
        <fullName evidence="4">WcaF family extracellular polysaccharide biosynthesis acetyltransferase</fullName>
    </submittedName>
</protein>
<accession>A0AAW7JX83</accession>
<dbReference type="EMBL" id="JAUEIE010000010">
    <property type="protein sequence ID" value="MDN0023321.1"/>
    <property type="molecule type" value="Genomic_DNA"/>
</dbReference>
<evidence type="ECO:0000256" key="2">
    <source>
        <dbReference type="ARBA" id="ARBA00022679"/>
    </source>
</evidence>
<dbReference type="Proteomes" id="UP001168478">
    <property type="component" value="Unassembled WGS sequence"/>
</dbReference>
<evidence type="ECO:0000256" key="1">
    <source>
        <dbReference type="ARBA" id="ARBA00007274"/>
    </source>
</evidence>
<dbReference type="GO" id="GO:0005829">
    <property type="term" value="C:cytosol"/>
    <property type="evidence" value="ECO:0007669"/>
    <property type="project" value="TreeGrafter"/>
</dbReference>
<dbReference type="InterPro" id="IPR051159">
    <property type="entry name" value="Hexapeptide_acetyltransf"/>
</dbReference>
<organism evidence="4 6">
    <name type="scientific">Leyella lascolaii</name>
    <dbReference type="NCBI Taxonomy" id="1776379"/>
    <lineage>
        <taxon>Bacteria</taxon>
        <taxon>Pseudomonadati</taxon>
        <taxon>Bacteroidota</taxon>
        <taxon>Bacteroidia</taxon>
        <taxon>Bacteroidales</taxon>
        <taxon>Prevotellaceae</taxon>
        <taxon>Leyella</taxon>
    </lineage>
</organism>
<evidence type="ECO:0000313" key="6">
    <source>
        <dbReference type="Proteomes" id="UP001168478"/>
    </source>
</evidence>
<dbReference type="EMBL" id="JAUEIF010000010">
    <property type="protein sequence ID" value="MDN0025962.1"/>
    <property type="molecule type" value="Genomic_DNA"/>
</dbReference>
<dbReference type="NCBIfam" id="NF007797">
    <property type="entry name" value="PRK10502.1"/>
    <property type="match status" value="1"/>
</dbReference>
<dbReference type="RefSeq" id="WP_289825730.1">
    <property type="nucleotide sequence ID" value="NZ_JAUEIE010000010.1"/>
</dbReference>
<reference evidence="4" key="2">
    <citation type="submission" date="2023-08" db="EMBL/GenBank/DDBJ databases">
        <title>Identification and characterization of horizontal gene transfer across gut microbiota members of farm animals based on homology search.</title>
        <authorList>
            <person name="Schwarzerova J."/>
            <person name="Nykrynova M."/>
            <person name="Jureckova K."/>
            <person name="Cejkova D."/>
            <person name="Rychlik I."/>
        </authorList>
    </citation>
    <scope>NUCLEOTIDE SEQUENCE</scope>
    <source>
        <strain evidence="4">ET15</strain>
        <strain evidence="3">ET37</strain>
    </source>
</reference>
<keyword evidence="5" id="KW-1185">Reference proteome</keyword>
<dbReference type="InterPro" id="IPR011004">
    <property type="entry name" value="Trimer_LpxA-like_sf"/>
</dbReference>
<dbReference type="Pfam" id="PF14602">
    <property type="entry name" value="Hexapep_2"/>
    <property type="match status" value="1"/>
</dbReference>
<dbReference type="Gene3D" id="2.160.10.10">
    <property type="entry name" value="Hexapeptide repeat proteins"/>
    <property type="match status" value="1"/>
</dbReference>
<dbReference type="AlphaFoldDB" id="A0AAW7JX83"/>
<reference evidence="4" key="1">
    <citation type="submission" date="2023-06" db="EMBL/GenBank/DDBJ databases">
        <authorList>
            <person name="Zeman M."/>
            <person name="Kubasova T."/>
            <person name="Jahodarova E."/>
            <person name="Nykrynova M."/>
            <person name="Rychlik I."/>
        </authorList>
    </citation>
    <scope>NUCLEOTIDE SEQUENCE</scope>
    <source>
        <strain evidence="4">ET15</strain>
        <strain evidence="3">ET37</strain>
    </source>
</reference>
<dbReference type="PANTHER" id="PTHR23416:SF23">
    <property type="entry name" value="ACETYLTRANSFERASE C18B11.09C-RELATED"/>
    <property type="match status" value="1"/>
</dbReference>
<name>A0AAW7JX83_9BACT</name>
<proteinExistence type="inferred from homology"/>
<comment type="similarity">
    <text evidence="1">Belongs to the transferase hexapeptide repeat family.</text>
</comment>
<dbReference type="PANTHER" id="PTHR23416">
    <property type="entry name" value="SIALIC ACID SYNTHASE-RELATED"/>
    <property type="match status" value="1"/>
</dbReference>
<gene>
    <name evidence="3" type="ORF">QVN81_09850</name>
    <name evidence="4" type="ORF">QVN84_10595</name>
</gene>
<keyword evidence="2" id="KW-0808">Transferase</keyword>
<evidence type="ECO:0000313" key="4">
    <source>
        <dbReference type="EMBL" id="MDN0025962.1"/>
    </source>
</evidence>
<dbReference type="GO" id="GO:0008374">
    <property type="term" value="F:O-acyltransferase activity"/>
    <property type="evidence" value="ECO:0007669"/>
    <property type="project" value="TreeGrafter"/>
</dbReference>
<dbReference type="SUPFAM" id="SSF51161">
    <property type="entry name" value="Trimeric LpxA-like enzymes"/>
    <property type="match status" value="1"/>
</dbReference>